<dbReference type="InterPro" id="IPR024775">
    <property type="entry name" value="DinB-like"/>
</dbReference>
<name>A0A1I2IJP8_9BACT</name>
<dbReference type="InterPro" id="IPR034660">
    <property type="entry name" value="DinB/YfiT-like"/>
</dbReference>
<dbReference type="SUPFAM" id="SSF109854">
    <property type="entry name" value="DinB/YfiT-like putative metalloenzymes"/>
    <property type="match status" value="1"/>
</dbReference>
<protein>
    <submittedName>
        <fullName evidence="2">DinB superfamily protein</fullName>
    </submittedName>
</protein>
<gene>
    <name evidence="2" type="ORF">SAMN04488541_103317</name>
</gene>
<dbReference type="Pfam" id="PF12867">
    <property type="entry name" value="DinB_2"/>
    <property type="match status" value="1"/>
</dbReference>
<dbReference type="RefSeq" id="WP_091548590.1">
    <property type="nucleotide sequence ID" value="NZ_FONY01000033.1"/>
</dbReference>
<accession>A0A1I2IJP8</accession>
<reference evidence="3" key="1">
    <citation type="submission" date="2016-10" db="EMBL/GenBank/DDBJ databases">
        <authorList>
            <person name="Varghese N."/>
            <person name="Submissions S."/>
        </authorList>
    </citation>
    <scope>NUCLEOTIDE SEQUENCE [LARGE SCALE GENOMIC DNA]</scope>
    <source>
        <strain>GEY</strain>
        <strain evidence="3">DSM 9560</strain>
    </source>
</reference>
<sequence length="174" mass="20206">MNQQLANQFAEFESKRKTLLSQLQAVAEKKLHVEPHGKWSIIQNMNHLILSESGILTYLKKKIQGVDTLKEAGLASWFAYQLVLLYSALPFKRKAPKGIDQPSNEEDLATISAKWDKLRESWREFISQVPENQLKIAIFKHPFLSTRLNIYQTIGFMEAHFERHSRQIENILKS</sequence>
<keyword evidence="3" id="KW-1185">Reference proteome</keyword>
<dbReference type="Proteomes" id="UP000199513">
    <property type="component" value="Unassembled WGS sequence"/>
</dbReference>
<evidence type="ECO:0000259" key="1">
    <source>
        <dbReference type="Pfam" id="PF12867"/>
    </source>
</evidence>
<feature type="domain" description="DinB-like" evidence="1">
    <location>
        <begin position="12"/>
        <end position="168"/>
    </location>
</feature>
<dbReference type="Gene3D" id="1.20.120.450">
    <property type="entry name" value="dinb family like domain"/>
    <property type="match status" value="1"/>
</dbReference>
<evidence type="ECO:0000313" key="3">
    <source>
        <dbReference type="Proteomes" id="UP000199513"/>
    </source>
</evidence>
<dbReference type="EMBL" id="FONY01000033">
    <property type="protein sequence ID" value="SFF42474.1"/>
    <property type="molecule type" value="Genomic_DNA"/>
</dbReference>
<dbReference type="STRING" id="1003.SAMN04488541_103317"/>
<organism evidence="2 3">
    <name type="scientific">Thermoflexibacter ruber</name>
    <dbReference type="NCBI Taxonomy" id="1003"/>
    <lineage>
        <taxon>Bacteria</taxon>
        <taxon>Pseudomonadati</taxon>
        <taxon>Bacteroidota</taxon>
        <taxon>Cytophagia</taxon>
        <taxon>Cytophagales</taxon>
        <taxon>Thermoflexibacteraceae</taxon>
        <taxon>Thermoflexibacter</taxon>
    </lineage>
</organism>
<dbReference type="AlphaFoldDB" id="A0A1I2IJP8"/>
<proteinExistence type="predicted"/>
<dbReference type="OrthoDB" id="979115at2"/>
<evidence type="ECO:0000313" key="2">
    <source>
        <dbReference type="EMBL" id="SFF42474.1"/>
    </source>
</evidence>